<comment type="caution">
    <text evidence="4">The sequence shown here is derived from an EMBL/GenBank/DDBJ whole genome shotgun (WGS) entry which is preliminary data.</text>
</comment>
<dbReference type="Pfam" id="PF10708">
    <property type="entry name" value="DUF2510"/>
    <property type="match status" value="1"/>
</dbReference>
<gene>
    <name evidence="4" type="ORF">BST37_19225</name>
</gene>
<feature type="region of interest" description="Disordered" evidence="1">
    <location>
        <begin position="109"/>
        <end position="143"/>
    </location>
</feature>
<dbReference type="EMBL" id="MVIC01000049">
    <property type="protein sequence ID" value="ORB11507.1"/>
    <property type="molecule type" value="Genomic_DNA"/>
</dbReference>
<proteinExistence type="predicted"/>
<dbReference type="InterPro" id="IPR018929">
    <property type="entry name" value="DUF2510"/>
</dbReference>
<reference evidence="4 5" key="1">
    <citation type="submission" date="2017-02" db="EMBL/GenBank/DDBJ databases">
        <title>The new phylogeny of genus Mycobacterium.</title>
        <authorList>
            <person name="Tortoli E."/>
            <person name="Trovato A."/>
            <person name="Cirillo D.M."/>
        </authorList>
    </citation>
    <scope>NUCLEOTIDE SEQUENCE [LARGE SCALE GENOMIC DNA]</scope>
    <source>
        <strain evidence="4 5">DSM 45145</strain>
    </source>
</reference>
<feature type="domain" description="DUF2510" evidence="3">
    <location>
        <begin position="29"/>
        <end position="59"/>
    </location>
</feature>
<keyword evidence="2" id="KW-0812">Transmembrane</keyword>
<feature type="transmembrane region" description="Helical" evidence="2">
    <location>
        <begin position="81"/>
        <end position="101"/>
    </location>
</feature>
<keyword evidence="2" id="KW-0472">Membrane</keyword>
<protein>
    <recommendedName>
        <fullName evidence="3">DUF2510 domain-containing protein</fullName>
    </recommendedName>
</protein>
<name>A0ABX3T0A3_9MYCO</name>
<feature type="compositionally biased region" description="Pro residues" evidence="1">
    <location>
        <begin position="115"/>
        <end position="130"/>
    </location>
</feature>
<evidence type="ECO:0000313" key="4">
    <source>
        <dbReference type="EMBL" id="ORB11507.1"/>
    </source>
</evidence>
<evidence type="ECO:0000256" key="2">
    <source>
        <dbReference type="SAM" id="Phobius"/>
    </source>
</evidence>
<feature type="compositionally biased region" description="Polar residues" evidence="1">
    <location>
        <begin position="131"/>
        <end position="143"/>
    </location>
</feature>
<keyword evidence="2" id="KW-1133">Transmembrane helix</keyword>
<dbReference type="Proteomes" id="UP000192374">
    <property type="component" value="Unassembled WGS sequence"/>
</dbReference>
<evidence type="ECO:0000256" key="1">
    <source>
        <dbReference type="SAM" id="MobiDB-lite"/>
    </source>
</evidence>
<organism evidence="4 5">
    <name type="scientific">Mycobacterium noviomagense</name>
    <dbReference type="NCBI Taxonomy" id="459858"/>
    <lineage>
        <taxon>Bacteria</taxon>
        <taxon>Bacillati</taxon>
        <taxon>Actinomycetota</taxon>
        <taxon>Actinomycetes</taxon>
        <taxon>Mycobacteriales</taxon>
        <taxon>Mycobacteriaceae</taxon>
        <taxon>Mycobacterium</taxon>
    </lineage>
</organism>
<feature type="region of interest" description="Disordered" evidence="1">
    <location>
        <begin position="1"/>
        <end position="73"/>
    </location>
</feature>
<sequence>MTNPRHRGTPDPAHLARKKMTTQPPAPDWYPDPSGKPGLMYWDGQQWHKNIPETPAPAHQRPAEPISATPQPRSHAARITATWVAIAALVGLVAVTGYVLLKQAQRSQHAVAQPKPAPSAPTMRPAPPSGQNPSLAPPSASTAGSSYLKTSWGTSCQVTAEQVTCQTCVPGQVITNAYSCTDPAPAVAVNTAGIVNRNPADIGSFPGAQQLSTGQTYHLNGWTIVVSGGWARFINDGTGHGMAVAAQNFDSF</sequence>
<evidence type="ECO:0000259" key="3">
    <source>
        <dbReference type="Pfam" id="PF10708"/>
    </source>
</evidence>
<accession>A0ABX3T0A3</accession>
<keyword evidence="5" id="KW-1185">Reference proteome</keyword>
<evidence type="ECO:0000313" key="5">
    <source>
        <dbReference type="Proteomes" id="UP000192374"/>
    </source>
</evidence>